<accession>A0A1I7S3Z3</accession>
<gene>
    <name evidence="2" type="ORF">BXYJ_LOCUS9526</name>
</gene>
<protein>
    <submittedName>
        <fullName evidence="2">(pine wood nematode) hypothetical protein</fullName>
    </submittedName>
</protein>
<evidence type="ECO:0000313" key="4">
    <source>
        <dbReference type="Proteomes" id="UP000095284"/>
    </source>
</evidence>
<evidence type="ECO:0000313" key="3">
    <source>
        <dbReference type="EMBL" id="CAG9116579.1"/>
    </source>
</evidence>
<evidence type="ECO:0000313" key="6">
    <source>
        <dbReference type="WBParaSite" id="BXY_0772500.1"/>
    </source>
</evidence>
<evidence type="ECO:0000313" key="5">
    <source>
        <dbReference type="Proteomes" id="UP000659654"/>
    </source>
</evidence>
<organism evidence="4 6">
    <name type="scientific">Bursaphelenchus xylophilus</name>
    <name type="common">Pinewood nematode worm</name>
    <name type="synonym">Aphelenchoides xylophilus</name>
    <dbReference type="NCBI Taxonomy" id="6326"/>
    <lineage>
        <taxon>Eukaryota</taxon>
        <taxon>Metazoa</taxon>
        <taxon>Ecdysozoa</taxon>
        <taxon>Nematoda</taxon>
        <taxon>Chromadorea</taxon>
        <taxon>Rhabditida</taxon>
        <taxon>Tylenchina</taxon>
        <taxon>Tylenchomorpha</taxon>
        <taxon>Aphelenchoidea</taxon>
        <taxon>Aphelenchoididae</taxon>
        <taxon>Bursaphelenchus</taxon>
    </lineage>
</organism>
<dbReference type="EMBL" id="CAJFCV020000004">
    <property type="protein sequence ID" value="CAG9116579.1"/>
    <property type="molecule type" value="Genomic_DNA"/>
</dbReference>
<feature type="region of interest" description="Disordered" evidence="1">
    <location>
        <begin position="83"/>
        <end position="108"/>
    </location>
</feature>
<dbReference type="Proteomes" id="UP000582659">
    <property type="component" value="Unassembled WGS sequence"/>
</dbReference>
<name>A0A1I7S3Z3_BURXY</name>
<reference evidence="6" key="1">
    <citation type="submission" date="2016-11" db="UniProtKB">
        <authorList>
            <consortium name="WormBaseParasite"/>
        </authorList>
    </citation>
    <scope>IDENTIFICATION</scope>
</reference>
<evidence type="ECO:0000313" key="2">
    <source>
        <dbReference type="EMBL" id="CAD5226981.1"/>
    </source>
</evidence>
<keyword evidence="5" id="KW-1185">Reference proteome</keyword>
<proteinExistence type="predicted"/>
<dbReference type="EMBL" id="CAJFDI010000004">
    <property type="protein sequence ID" value="CAD5226981.1"/>
    <property type="molecule type" value="Genomic_DNA"/>
</dbReference>
<reference evidence="3" key="2">
    <citation type="submission" date="2020-08" db="EMBL/GenBank/DDBJ databases">
        <authorList>
            <person name="Kikuchi T."/>
        </authorList>
    </citation>
    <scope>NUCLEOTIDE SEQUENCE</scope>
    <source>
        <strain evidence="2">Ka4C1</strain>
    </source>
</reference>
<evidence type="ECO:0000256" key="1">
    <source>
        <dbReference type="SAM" id="MobiDB-lite"/>
    </source>
</evidence>
<sequence>MNRPARTTHERLLILKGRAAMSLIRPGEARLRDDPHFDNRGIERIQTIAQEIKKETRCALYFSVPSYQGPASWPVISIAIPAQERASRPSPGPLPTETHTRPSTSASDGLLIIPGVRVDPSIRPSGYGKCKHELISAIFADPRESSPFGFGNG</sequence>
<dbReference type="Proteomes" id="UP000659654">
    <property type="component" value="Unassembled WGS sequence"/>
</dbReference>
<dbReference type="SMR" id="A0A1I7S3Z3"/>
<dbReference type="WBParaSite" id="BXY_0772500.1">
    <property type="protein sequence ID" value="BXY_0772500.1"/>
    <property type="gene ID" value="BXY_0772500"/>
</dbReference>
<dbReference type="AlphaFoldDB" id="A0A1I7S3Z3"/>
<dbReference type="Proteomes" id="UP000095284">
    <property type="component" value="Unplaced"/>
</dbReference>